<protein>
    <submittedName>
        <fullName evidence="1">Uncharacterized protein</fullName>
    </submittedName>
</protein>
<gene>
    <name evidence="1" type="ORF">NBRC110019_15060</name>
</gene>
<name>A0A9W6B4N0_9FLAO</name>
<comment type="caution">
    <text evidence="1">The sequence shown here is derived from an EMBL/GenBank/DDBJ whole genome shotgun (WGS) entry which is preliminary data.</text>
</comment>
<proteinExistence type="predicted"/>
<keyword evidence="2" id="KW-1185">Reference proteome</keyword>
<accession>A0A9W6B4N0</accession>
<evidence type="ECO:0000313" key="2">
    <source>
        <dbReference type="Proteomes" id="UP001143545"/>
    </source>
</evidence>
<dbReference type="EMBL" id="BRVP01000009">
    <property type="protein sequence ID" value="GLB52466.1"/>
    <property type="molecule type" value="Genomic_DNA"/>
</dbReference>
<reference evidence="1" key="1">
    <citation type="submission" date="2022-07" db="EMBL/GenBank/DDBJ databases">
        <title>Taxonomy of Novel Oxalotrophic and Methylotrophic Bacteria.</title>
        <authorList>
            <person name="Sahin N."/>
            <person name="Tani A."/>
        </authorList>
    </citation>
    <scope>NUCLEOTIDE SEQUENCE</scope>
    <source>
        <strain evidence="1">AM327</strain>
    </source>
</reference>
<sequence>MAILFLVHTVKPIIPFVEYALNYNYISTVLCVNKDKPKMQCNGKCHLAKMVAKNTDDNQEKNLPEAKLNVLFMTLFLQEITRVPLVHTIKVIKEDTVSFKESNYTFSFVNLLFKPPISGFFS</sequence>
<dbReference type="Proteomes" id="UP001143545">
    <property type="component" value="Unassembled WGS sequence"/>
</dbReference>
<evidence type="ECO:0000313" key="1">
    <source>
        <dbReference type="EMBL" id="GLB52466.1"/>
    </source>
</evidence>
<organism evidence="1 2">
    <name type="scientific">Neptunitalea chrysea</name>
    <dbReference type="NCBI Taxonomy" id="1647581"/>
    <lineage>
        <taxon>Bacteria</taxon>
        <taxon>Pseudomonadati</taxon>
        <taxon>Bacteroidota</taxon>
        <taxon>Flavobacteriia</taxon>
        <taxon>Flavobacteriales</taxon>
        <taxon>Flavobacteriaceae</taxon>
        <taxon>Neptunitalea</taxon>
    </lineage>
</organism>
<dbReference type="AlphaFoldDB" id="A0A9W6B4N0"/>